<evidence type="ECO:0000256" key="1">
    <source>
        <dbReference type="SAM" id="Phobius"/>
    </source>
</evidence>
<dbReference type="RefSeq" id="WP_237340221.1">
    <property type="nucleotide sequence ID" value="NZ_BAABCM010000030.1"/>
</dbReference>
<dbReference type="InterPro" id="IPR012347">
    <property type="entry name" value="Ferritin-like"/>
</dbReference>
<protein>
    <submittedName>
        <fullName evidence="3">DUF305 domain-containing protein</fullName>
    </submittedName>
</protein>
<dbReference type="PANTHER" id="PTHR36933">
    <property type="entry name" value="SLL0788 PROTEIN"/>
    <property type="match status" value="1"/>
</dbReference>
<evidence type="ECO:0000313" key="3">
    <source>
        <dbReference type="EMBL" id="GAA3858110.1"/>
    </source>
</evidence>
<keyword evidence="1" id="KW-0812">Transmembrane</keyword>
<keyword evidence="1" id="KW-1133">Transmembrane helix</keyword>
<comment type="caution">
    <text evidence="3">The sequence shown here is derived from an EMBL/GenBank/DDBJ whole genome shotgun (WGS) entry which is preliminary data.</text>
</comment>
<dbReference type="PANTHER" id="PTHR36933:SF1">
    <property type="entry name" value="SLL0788 PROTEIN"/>
    <property type="match status" value="1"/>
</dbReference>
<sequence>MTSDDTPPPQRGRVNRLVLRVTALIAAVLVGAAGGLFLGQQSSRGDEPGIVDTGFAQDMSTHHLQAVQMATLARECSTDSAVRQLAFDIETSQLEQIGRMKGWLVLWGAQEQAPGQVMGWMPAQTHTGMAMPGAQSGALMPGMATSAELGRLRSLSGAEFDVFFLQLMGRHHQGGSAMASFAAQNATTPAVKTLAENIVNSQTAEVRTIGSMLSERNAQPLPAP</sequence>
<reference evidence="4" key="1">
    <citation type="journal article" date="2019" name="Int. J. Syst. Evol. Microbiol.">
        <title>The Global Catalogue of Microorganisms (GCM) 10K type strain sequencing project: providing services to taxonomists for standard genome sequencing and annotation.</title>
        <authorList>
            <consortium name="The Broad Institute Genomics Platform"/>
            <consortium name="The Broad Institute Genome Sequencing Center for Infectious Disease"/>
            <person name="Wu L."/>
            <person name="Ma J."/>
        </authorList>
    </citation>
    <scope>NUCLEOTIDE SEQUENCE [LARGE SCALE GENOMIC DNA]</scope>
    <source>
        <strain evidence="4">JCM 17017</strain>
    </source>
</reference>
<accession>A0ABP7JX45</accession>
<dbReference type="Pfam" id="PF03713">
    <property type="entry name" value="DUF305"/>
    <property type="match status" value="1"/>
</dbReference>
<proteinExistence type="predicted"/>
<dbReference type="InterPro" id="IPR005183">
    <property type="entry name" value="DUF305_CopM-like"/>
</dbReference>
<keyword evidence="4" id="KW-1185">Reference proteome</keyword>
<gene>
    <name evidence="3" type="ORF">GCM10022380_89050</name>
</gene>
<feature type="transmembrane region" description="Helical" evidence="1">
    <location>
        <begin position="17"/>
        <end position="38"/>
    </location>
</feature>
<dbReference type="Proteomes" id="UP001501624">
    <property type="component" value="Unassembled WGS sequence"/>
</dbReference>
<evidence type="ECO:0000259" key="2">
    <source>
        <dbReference type="Pfam" id="PF03713"/>
    </source>
</evidence>
<dbReference type="Gene3D" id="1.20.1260.10">
    <property type="match status" value="1"/>
</dbReference>
<evidence type="ECO:0000313" key="4">
    <source>
        <dbReference type="Proteomes" id="UP001501624"/>
    </source>
</evidence>
<name>A0ABP7JX45_9PSEU</name>
<keyword evidence="1" id="KW-0472">Membrane</keyword>
<feature type="domain" description="DUF305" evidence="2">
    <location>
        <begin position="52"/>
        <end position="213"/>
    </location>
</feature>
<dbReference type="EMBL" id="BAABCM010000030">
    <property type="protein sequence ID" value="GAA3858110.1"/>
    <property type="molecule type" value="Genomic_DNA"/>
</dbReference>
<organism evidence="3 4">
    <name type="scientific">Amycolatopsis tucumanensis</name>
    <dbReference type="NCBI Taxonomy" id="401106"/>
    <lineage>
        <taxon>Bacteria</taxon>
        <taxon>Bacillati</taxon>
        <taxon>Actinomycetota</taxon>
        <taxon>Actinomycetes</taxon>
        <taxon>Pseudonocardiales</taxon>
        <taxon>Pseudonocardiaceae</taxon>
        <taxon>Amycolatopsis</taxon>
    </lineage>
</organism>